<dbReference type="GO" id="GO:0008305">
    <property type="term" value="C:integrin complex"/>
    <property type="evidence" value="ECO:0007669"/>
    <property type="project" value="InterPro"/>
</dbReference>
<dbReference type="GO" id="GO:0007229">
    <property type="term" value="P:integrin-mediated signaling pathway"/>
    <property type="evidence" value="ECO:0007669"/>
    <property type="project" value="UniProtKB-KW"/>
</dbReference>
<dbReference type="EMBL" id="OV651823">
    <property type="protein sequence ID" value="CAH1101441.1"/>
    <property type="molecule type" value="Genomic_DNA"/>
</dbReference>
<comment type="subcellular location">
    <subcellularLocation>
        <location evidence="1 13">Membrane</location>
        <topology evidence="1 13">Single-pass type I membrane protein</topology>
    </subcellularLocation>
</comment>
<dbReference type="Gene3D" id="2.60.40.1530">
    <property type="entry name" value="ntegrin, alpha v. Chain A, domain 4"/>
    <property type="match status" value="1"/>
</dbReference>
<dbReference type="GO" id="GO:0009897">
    <property type="term" value="C:external side of plasma membrane"/>
    <property type="evidence" value="ECO:0007669"/>
    <property type="project" value="TreeGrafter"/>
</dbReference>
<evidence type="ECO:0000256" key="13">
    <source>
        <dbReference type="RuleBase" id="RU003762"/>
    </source>
</evidence>
<feature type="domain" description="Integrin alpha second immunoglobulin-like" evidence="14">
    <location>
        <begin position="617"/>
        <end position="747"/>
    </location>
</feature>
<evidence type="ECO:0000256" key="2">
    <source>
        <dbReference type="ARBA" id="ARBA00008054"/>
    </source>
</evidence>
<dbReference type="GO" id="GO:0007157">
    <property type="term" value="P:heterophilic cell-cell adhesion via plasma membrane cell adhesion molecules"/>
    <property type="evidence" value="ECO:0007669"/>
    <property type="project" value="UniProtKB-ARBA"/>
</dbReference>
<evidence type="ECO:0000256" key="12">
    <source>
        <dbReference type="PROSITE-ProRule" id="PRU00803"/>
    </source>
</evidence>
<evidence type="ECO:0000256" key="3">
    <source>
        <dbReference type="ARBA" id="ARBA00022692"/>
    </source>
</evidence>
<dbReference type="InterPro" id="IPR032695">
    <property type="entry name" value="Integrin_dom_sf"/>
</dbReference>
<gene>
    <name evidence="16" type="ORF">PSYICH_LOCUS2363</name>
</gene>
<reference evidence="16" key="1">
    <citation type="submission" date="2022-01" db="EMBL/GenBank/DDBJ databases">
        <authorList>
            <person name="King R."/>
        </authorList>
    </citation>
    <scope>NUCLEOTIDE SEQUENCE</scope>
</reference>
<keyword evidence="11" id="KW-0325">Glycoprotein</keyword>
<name>A0A9P0CNS0_9CUCU</name>
<evidence type="ECO:0000256" key="5">
    <source>
        <dbReference type="ARBA" id="ARBA00022737"/>
    </source>
</evidence>
<protein>
    <submittedName>
        <fullName evidence="16">Uncharacterized protein</fullName>
    </submittedName>
</protein>
<dbReference type="OrthoDB" id="5573735at2759"/>
<dbReference type="Gene3D" id="2.60.40.1460">
    <property type="entry name" value="Integrin domains. Chain A, domain 2"/>
    <property type="match status" value="1"/>
</dbReference>
<evidence type="ECO:0000256" key="1">
    <source>
        <dbReference type="ARBA" id="ARBA00004479"/>
    </source>
</evidence>
<dbReference type="InterPro" id="IPR048285">
    <property type="entry name" value="Integrin_alpha_Ig-like_2"/>
</dbReference>
<feature type="repeat" description="FG-GAP" evidence="12">
    <location>
        <begin position="356"/>
        <end position="412"/>
    </location>
</feature>
<dbReference type="Pfam" id="PF20806">
    <property type="entry name" value="Integrin_A_Ig_3"/>
    <property type="match status" value="1"/>
</dbReference>
<dbReference type="InterPro" id="IPR000413">
    <property type="entry name" value="Integrin_alpha"/>
</dbReference>
<dbReference type="InterPro" id="IPR028994">
    <property type="entry name" value="Integrin_alpha_N"/>
</dbReference>
<dbReference type="Pfam" id="PF20805">
    <property type="entry name" value="Integrin_A_Ig_2"/>
    <property type="match status" value="1"/>
</dbReference>
<dbReference type="SUPFAM" id="SSF69318">
    <property type="entry name" value="Integrin alpha N-terminal domain"/>
    <property type="match status" value="1"/>
</dbReference>
<dbReference type="AlphaFoldDB" id="A0A9P0CNS0"/>
<keyword evidence="17" id="KW-1185">Reference proteome</keyword>
<keyword evidence="9 13" id="KW-0472">Membrane</keyword>
<evidence type="ECO:0000313" key="16">
    <source>
        <dbReference type="EMBL" id="CAH1101441.1"/>
    </source>
</evidence>
<keyword evidence="5" id="KW-0677">Repeat</keyword>
<evidence type="ECO:0000256" key="6">
    <source>
        <dbReference type="ARBA" id="ARBA00022889"/>
    </source>
</evidence>
<dbReference type="Proteomes" id="UP001153636">
    <property type="component" value="Chromosome 11"/>
</dbReference>
<dbReference type="SMART" id="SM00191">
    <property type="entry name" value="Int_alpha"/>
    <property type="match status" value="5"/>
</dbReference>
<keyword evidence="7 13" id="KW-1133">Transmembrane helix</keyword>
<feature type="chain" id="PRO_5040545992" evidence="13">
    <location>
        <begin position="18"/>
        <end position="1070"/>
    </location>
</feature>
<dbReference type="SUPFAM" id="SSF69179">
    <property type="entry name" value="Integrin domains"/>
    <property type="match status" value="3"/>
</dbReference>
<dbReference type="PRINTS" id="PR01185">
    <property type="entry name" value="INTEGRINA"/>
</dbReference>
<comment type="similarity">
    <text evidence="2 13">Belongs to the integrin alpha chain family.</text>
</comment>
<dbReference type="Gene3D" id="2.60.40.1510">
    <property type="entry name" value="ntegrin, alpha v. Chain A, domain 3"/>
    <property type="match status" value="1"/>
</dbReference>
<proteinExistence type="inferred from homology"/>
<keyword evidence="4 13" id="KW-0732">Signal</keyword>
<dbReference type="PANTHER" id="PTHR23220">
    <property type="entry name" value="INTEGRIN ALPHA"/>
    <property type="match status" value="1"/>
</dbReference>
<dbReference type="Pfam" id="PF01839">
    <property type="entry name" value="FG-GAP"/>
    <property type="match status" value="2"/>
</dbReference>
<keyword evidence="10 13" id="KW-0675">Receptor</keyword>
<sequence>MLIISLFFVIFGSQVLCFNFDLDFPIIFKDPEARNSSKTYFGYAIAMYPGNGMGAKKWIRIGAPKANDSFHSTVPEPGMVYDCEVSIGCKPMFFPRHNEVRIKEIWNKGWIGGTMDISYTNERLAVCGFRRYYVIHKDYNAMGTCFWSFLNSTNFKLITPLLDSDKTTDTINSKTFYLYGQGQAGFSAHFPENSNELILGAPGVFNWAGTPFKVSDRINSDPPSNRRKRDNIDPLDIVEVPNVVQSEANGLFGYSVTSGHFYGNEILYYVSGSPKVSDYRGKVQIFTFNGIHAIHKKEHREGQELGEYFGGSLASGEINGDIYDDLLVGAPYFSGKTYNEGRVYIFLGGKGNLKSPTILSGKNKGAQFGAAIMYMGDINRDGFGDVAISAPFENDNTGTVYIFKGTSQGLQMEPCQIIIGKDISPDILGFGITISKPIDMDDNGYEDVAIGAPLSDSIVFLRSRPLVVVHYSFSSDPKVLSIDLREFTINICFSYAQFQENQLDLTYNIIVDKILGRANIETSSSISQNISIMQYFEPHCEKINVTIKDSLDLDISTPIKVSVSYALNYPVTNKSVTIISNGVQQDNDMLCIRCPVLDIYKSNETFFETDIPFSLGCGADNECHSFLTIDLVFPDLSEETFVLGSSNYLKLQANIENTQENAYSTKLYLVLPESVYFRQTPNKCKSVNESALLCDIGNPLKQSENRSIDSLEIDVKNVNKDFDKDHLDIYLRTITSGNNTNDDTLRYSLKFRREADITIFGTTQQEMNYFGNSSNSSSLTHIYKIEKYGVSSLEKLIVKIQVPFKYKTDEREITFLETSGVDAYFGGQPFTCEVDGTTVQKKIIPIDFEDNLLRRRRDVEVFRNISEKNKKEDLKINDEEVTIANKTLFLNCSTPEMVTCFDVICNFGPYDKEKTPASIQLNMMVNVTMLAEFAETMDMVLISTNGQVLIDSPKNFIQNGDREDSVVISSVFINDILKAGKVALWIVILAVIFGLLLLILLILLFIKIGFFKRTKKEELKNLKAAAVQEDKIMEIIQGSQEQEECGDEIVELDPPFENEVNSSKEDLCEK</sequence>
<keyword evidence="6 13" id="KW-0130">Cell adhesion</keyword>
<evidence type="ECO:0000256" key="7">
    <source>
        <dbReference type="ARBA" id="ARBA00022989"/>
    </source>
</evidence>
<dbReference type="GO" id="GO:0007160">
    <property type="term" value="P:cell-matrix adhesion"/>
    <property type="evidence" value="ECO:0007669"/>
    <property type="project" value="TreeGrafter"/>
</dbReference>
<keyword evidence="8 13" id="KW-0401">Integrin</keyword>
<dbReference type="InterPro" id="IPR048286">
    <property type="entry name" value="Integrin_alpha_Ig-like_3"/>
</dbReference>
<organism evidence="16 17">
    <name type="scientific">Psylliodes chrysocephalus</name>
    <dbReference type="NCBI Taxonomy" id="3402493"/>
    <lineage>
        <taxon>Eukaryota</taxon>
        <taxon>Metazoa</taxon>
        <taxon>Ecdysozoa</taxon>
        <taxon>Arthropoda</taxon>
        <taxon>Hexapoda</taxon>
        <taxon>Insecta</taxon>
        <taxon>Pterygota</taxon>
        <taxon>Neoptera</taxon>
        <taxon>Endopterygota</taxon>
        <taxon>Coleoptera</taxon>
        <taxon>Polyphaga</taxon>
        <taxon>Cucujiformia</taxon>
        <taxon>Chrysomeloidea</taxon>
        <taxon>Chrysomelidae</taxon>
        <taxon>Galerucinae</taxon>
        <taxon>Alticini</taxon>
        <taxon>Psylliodes</taxon>
    </lineage>
</organism>
<dbReference type="PANTHER" id="PTHR23220:SF83">
    <property type="entry name" value="INTEGRIN ALPHA-PS3-RELATED"/>
    <property type="match status" value="1"/>
</dbReference>
<evidence type="ECO:0000259" key="14">
    <source>
        <dbReference type="Pfam" id="PF20805"/>
    </source>
</evidence>
<evidence type="ECO:0000259" key="15">
    <source>
        <dbReference type="Pfam" id="PF20806"/>
    </source>
</evidence>
<feature type="transmembrane region" description="Helical" evidence="13">
    <location>
        <begin position="982"/>
        <end position="1006"/>
    </location>
</feature>
<evidence type="ECO:0000313" key="17">
    <source>
        <dbReference type="Proteomes" id="UP001153636"/>
    </source>
</evidence>
<feature type="signal peptide" evidence="13">
    <location>
        <begin position="1"/>
        <end position="17"/>
    </location>
</feature>
<feature type="repeat" description="FG-GAP" evidence="12">
    <location>
        <begin position="416"/>
        <end position="478"/>
    </location>
</feature>
<evidence type="ECO:0000256" key="8">
    <source>
        <dbReference type="ARBA" id="ARBA00023037"/>
    </source>
</evidence>
<keyword evidence="3 13" id="KW-0812">Transmembrane</keyword>
<dbReference type="Gene3D" id="2.130.10.130">
    <property type="entry name" value="Integrin alpha, N-terminal"/>
    <property type="match status" value="1"/>
</dbReference>
<dbReference type="GO" id="GO:0005178">
    <property type="term" value="F:integrin binding"/>
    <property type="evidence" value="ECO:0007669"/>
    <property type="project" value="TreeGrafter"/>
</dbReference>
<dbReference type="InterPro" id="IPR013517">
    <property type="entry name" value="FG-GAP"/>
</dbReference>
<evidence type="ECO:0000256" key="4">
    <source>
        <dbReference type="ARBA" id="ARBA00022729"/>
    </source>
</evidence>
<evidence type="ECO:0000256" key="11">
    <source>
        <dbReference type="ARBA" id="ARBA00023180"/>
    </source>
</evidence>
<dbReference type="Gene3D" id="1.20.5.930">
    <property type="entry name" value="Bicelle-embedded integrin alpha(iib) transmembrane segment"/>
    <property type="match status" value="1"/>
</dbReference>
<dbReference type="InterPro" id="IPR013519">
    <property type="entry name" value="Int_alpha_beta-p"/>
</dbReference>
<evidence type="ECO:0000256" key="10">
    <source>
        <dbReference type="ARBA" id="ARBA00023170"/>
    </source>
</evidence>
<evidence type="ECO:0000256" key="9">
    <source>
        <dbReference type="ARBA" id="ARBA00023136"/>
    </source>
</evidence>
<feature type="domain" description="Integrin alpha third immunoglobulin-like" evidence="15">
    <location>
        <begin position="761"/>
        <end position="958"/>
    </location>
</feature>
<dbReference type="PROSITE" id="PS51470">
    <property type="entry name" value="FG_GAP"/>
    <property type="match status" value="3"/>
</dbReference>
<feature type="repeat" description="FG-GAP" evidence="12">
    <location>
        <begin position="295"/>
        <end position="355"/>
    </location>
</feature>
<accession>A0A9P0CNS0</accession>
<dbReference type="GO" id="GO:0033627">
    <property type="term" value="P:cell adhesion mediated by integrin"/>
    <property type="evidence" value="ECO:0007669"/>
    <property type="project" value="TreeGrafter"/>
</dbReference>